<proteinExistence type="predicted"/>
<gene>
    <name evidence="2" type="ORF">IBE52_00710</name>
</gene>
<dbReference type="InterPro" id="IPR011051">
    <property type="entry name" value="RmlC_Cupin_sf"/>
</dbReference>
<organism evidence="2 3">
    <name type="scientific">Francisella philomiragia</name>
    <dbReference type="NCBI Taxonomy" id="28110"/>
    <lineage>
        <taxon>Bacteria</taxon>
        <taxon>Pseudomonadati</taxon>
        <taxon>Pseudomonadota</taxon>
        <taxon>Gammaproteobacteria</taxon>
        <taxon>Thiotrichales</taxon>
        <taxon>Francisellaceae</taxon>
        <taxon>Francisella</taxon>
    </lineage>
</organism>
<name>A0ABS1G9F7_9GAMM</name>
<accession>A0ABS1G9F7</accession>
<dbReference type="SUPFAM" id="SSF51182">
    <property type="entry name" value="RmlC-like cupins"/>
    <property type="match status" value="1"/>
</dbReference>
<dbReference type="Proteomes" id="UP000760407">
    <property type="component" value="Unassembled WGS sequence"/>
</dbReference>
<reference evidence="2 3" key="1">
    <citation type="submission" date="2020-08" db="EMBL/GenBank/DDBJ databases">
        <title>Comparative genomics of Francisella species.</title>
        <authorList>
            <person name="Sahl J."/>
            <person name="Sjodin A."/>
            <person name="Wagner D."/>
            <person name="Forsman M."/>
        </authorList>
    </citation>
    <scope>NUCLEOTIDE SEQUENCE [LARGE SCALE GENOMIC DNA]</scope>
    <source>
        <strain evidence="2 3">F1093</strain>
    </source>
</reference>
<dbReference type="InterPro" id="IPR008894">
    <property type="entry name" value="QdtA_cupin_dom"/>
</dbReference>
<evidence type="ECO:0000313" key="2">
    <source>
        <dbReference type="EMBL" id="MBK2301429.1"/>
    </source>
</evidence>
<dbReference type="CDD" id="cd20292">
    <property type="entry name" value="cupin_QdtA-like"/>
    <property type="match status" value="1"/>
</dbReference>
<protein>
    <submittedName>
        <fullName evidence="2">WxcM-like domain-containing protein</fullName>
    </submittedName>
</protein>
<dbReference type="Pfam" id="PF05523">
    <property type="entry name" value="FdtA"/>
    <property type="match status" value="1"/>
</dbReference>
<dbReference type="RefSeq" id="WP_200165438.1">
    <property type="nucleotide sequence ID" value="NZ_JACTSG010000001.1"/>
</dbReference>
<sequence length="135" mass="15580">MQQLLEFKVFGDDRGSLVSLEQDRNIPFDIKRVYYIYGTGDGVRRGFHAHRNLSQVLVCVSGSCRILINNGVTEEVVLLDSPRTGLLISGLIWREMFDFSPDCVLMVLANDYYDEGDYIRCYDQFLKEAENVTRR</sequence>
<evidence type="ECO:0000259" key="1">
    <source>
        <dbReference type="Pfam" id="PF05523"/>
    </source>
</evidence>
<dbReference type="InterPro" id="IPR014710">
    <property type="entry name" value="RmlC-like_jellyroll"/>
</dbReference>
<feature type="domain" description="Sugar 3,4-ketoisomerase QdtA cupin" evidence="1">
    <location>
        <begin position="3"/>
        <end position="128"/>
    </location>
</feature>
<dbReference type="Gene3D" id="2.60.120.10">
    <property type="entry name" value="Jelly Rolls"/>
    <property type="match status" value="1"/>
</dbReference>
<keyword evidence="3" id="KW-1185">Reference proteome</keyword>
<dbReference type="EMBL" id="JACTSG010000001">
    <property type="protein sequence ID" value="MBK2301429.1"/>
    <property type="molecule type" value="Genomic_DNA"/>
</dbReference>
<evidence type="ECO:0000313" key="3">
    <source>
        <dbReference type="Proteomes" id="UP000760407"/>
    </source>
</evidence>
<comment type="caution">
    <text evidence="2">The sequence shown here is derived from an EMBL/GenBank/DDBJ whole genome shotgun (WGS) entry which is preliminary data.</text>
</comment>